<dbReference type="GO" id="GO:0046677">
    <property type="term" value="P:response to antibiotic"/>
    <property type="evidence" value="ECO:0007669"/>
    <property type="project" value="InterPro"/>
</dbReference>
<organism evidence="4 5">
    <name type="scientific">Qipengyuania pelagi</name>
    <dbReference type="NCBI Taxonomy" id="994320"/>
    <lineage>
        <taxon>Bacteria</taxon>
        <taxon>Pseudomonadati</taxon>
        <taxon>Pseudomonadota</taxon>
        <taxon>Alphaproteobacteria</taxon>
        <taxon>Sphingomonadales</taxon>
        <taxon>Erythrobacteraceae</taxon>
        <taxon>Qipengyuania</taxon>
    </lineage>
</organism>
<dbReference type="PANTHER" id="PTHR35333:SF5">
    <property type="entry name" value="CONSERVED LIPOPROTEIN LPQF-RELATED"/>
    <property type="match status" value="1"/>
</dbReference>
<keyword evidence="4" id="KW-0378">Hydrolase</keyword>
<dbReference type="PANTHER" id="PTHR35333">
    <property type="entry name" value="BETA-LACTAMASE"/>
    <property type="match status" value="1"/>
</dbReference>
<dbReference type="Proteomes" id="UP000430272">
    <property type="component" value="Unassembled WGS sequence"/>
</dbReference>
<dbReference type="RefSeq" id="WP_160660216.1">
    <property type="nucleotide sequence ID" value="NZ_BAABDV010000001.1"/>
</dbReference>
<accession>A0A844Y5D0</accession>
<evidence type="ECO:0000256" key="1">
    <source>
        <dbReference type="ARBA" id="ARBA00001526"/>
    </source>
</evidence>
<dbReference type="Pfam" id="PF13354">
    <property type="entry name" value="Beta-lactamase2"/>
    <property type="match status" value="1"/>
</dbReference>
<dbReference type="EMBL" id="WTYD01000001">
    <property type="protein sequence ID" value="MXO53344.1"/>
    <property type="molecule type" value="Genomic_DNA"/>
</dbReference>
<dbReference type="GO" id="GO:0030655">
    <property type="term" value="P:beta-lactam antibiotic catabolic process"/>
    <property type="evidence" value="ECO:0007669"/>
    <property type="project" value="InterPro"/>
</dbReference>
<keyword evidence="5" id="KW-1185">Reference proteome</keyword>
<dbReference type="InterPro" id="IPR000871">
    <property type="entry name" value="Beta-lactam_class-A"/>
</dbReference>
<feature type="signal peptide" evidence="2">
    <location>
        <begin position="1"/>
        <end position="22"/>
    </location>
</feature>
<proteinExistence type="predicted"/>
<dbReference type="AlphaFoldDB" id="A0A844Y5D0"/>
<comment type="catalytic activity">
    <reaction evidence="1">
        <text>a beta-lactam + H2O = a substituted beta-amino acid</text>
        <dbReference type="Rhea" id="RHEA:20401"/>
        <dbReference type="ChEBI" id="CHEBI:15377"/>
        <dbReference type="ChEBI" id="CHEBI:35627"/>
        <dbReference type="ChEBI" id="CHEBI:140347"/>
        <dbReference type="EC" id="3.5.2.6"/>
    </reaction>
</comment>
<reference evidence="4 5" key="1">
    <citation type="submission" date="2019-12" db="EMBL/GenBank/DDBJ databases">
        <title>Genomic-based taxomic classification of the family Erythrobacteraceae.</title>
        <authorList>
            <person name="Xu L."/>
        </authorList>
    </citation>
    <scope>NUCLEOTIDE SEQUENCE [LARGE SCALE GENOMIC DNA]</scope>
    <source>
        <strain evidence="4 5">JCM 17468</strain>
    </source>
</reference>
<dbReference type="InterPro" id="IPR045155">
    <property type="entry name" value="Beta-lactam_cat"/>
</dbReference>
<evidence type="ECO:0000313" key="5">
    <source>
        <dbReference type="Proteomes" id="UP000430272"/>
    </source>
</evidence>
<keyword evidence="2" id="KW-0732">Signal</keyword>
<gene>
    <name evidence="4" type="ORF">GRI47_04895</name>
</gene>
<name>A0A844Y5D0_9SPHN</name>
<feature type="chain" id="PRO_5032666596" evidence="2">
    <location>
        <begin position="23"/>
        <end position="437"/>
    </location>
</feature>
<protein>
    <submittedName>
        <fullName evidence="4">Serine hydrolase</fullName>
    </submittedName>
</protein>
<evidence type="ECO:0000256" key="2">
    <source>
        <dbReference type="SAM" id="SignalP"/>
    </source>
</evidence>
<dbReference type="Gene3D" id="3.40.710.10">
    <property type="entry name" value="DD-peptidase/beta-lactamase superfamily"/>
    <property type="match status" value="1"/>
</dbReference>
<dbReference type="OrthoDB" id="108135at2"/>
<dbReference type="SUPFAM" id="SSF56601">
    <property type="entry name" value="beta-lactamase/transpeptidase-like"/>
    <property type="match status" value="1"/>
</dbReference>
<evidence type="ECO:0000259" key="3">
    <source>
        <dbReference type="Pfam" id="PF13354"/>
    </source>
</evidence>
<comment type="caution">
    <text evidence="4">The sequence shown here is derived from an EMBL/GenBank/DDBJ whole genome shotgun (WGS) entry which is preliminary data.</text>
</comment>
<feature type="domain" description="Beta-lactamase class A catalytic" evidence="3">
    <location>
        <begin position="181"/>
        <end position="273"/>
    </location>
</feature>
<sequence>MRLPTIAAGLALALLMPVQASAHSEMEASASEQGPLDRRANDVVGWLRGEIAPQDLFTAQFLAQIPAETLAQMNSQLASQFGAVLGVGSVERQGPLRARIAIRFERAIGSGTMVLADAGEARIAGLQLSDFTPVISEGAESDSDQSDAEAIAADLAALPGATAAWFGPLDGEAVFVYGDVDRQFALGSAFKLYVLGAVSEAVADGRLRWDQVVPLGEASFPSGITQSWPEGAPMTVQSLATLMISISDNTATDTLLRLVGRDRVEDFLRRTGHSAPERSLPFLTTRELFLLKTLDTGPAYAAADIPTRRAMLVGLDGDGVTTDEVVAALGEPNLVEELEWFASMEDERKLLRALVALDDPVLFDILAVSPQLSETQRAGWAYAGFKGGSETGVLNLTWLLRDEAGQWHMLATSWLNPEAPVENAALGLLAVRILALR</sequence>
<dbReference type="InterPro" id="IPR012338">
    <property type="entry name" value="Beta-lactam/transpept-like"/>
</dbReference>
<evidence type="ECO:0000313" key="4">
    <source>
        <dbReference type="EMBL" id="MXO53344.1"/>
    </source>
</evidence>
<dbReference type="GO" id="GO:0008800">
    <property type="term" value="F:beta-lactamase activity"/>
    <property type="evidence" value="ECO:0007669"/>
    <property type="project" value="UniProtKB-EC"/>
</dbReference>